<dbReference type="OrthoDB" id="9772627at2"/>
<reference evidence="1 2" key="1">
    <citation type="journal article" date="2014" name="Int. J. Syst. Evol. Microbiol.">
        <title>Phaeodactylibacter xiamenensis gen. nov., sp. nov., a member of the family Saprospiraceae isolated from the marine alga Phaeodactylum tricornutum.</title>
        <authorList>
            <person name="Chen Z.Jr."/>
            <person name="Lei X."/>
            <person name="Lai Q."/>
            <person name="Li Y."/>
            <person name="Zhang B."/>
            <person name="Zhang J."/>
            <person name="Zhang H."/>
            <person name="Yang L."/>
            <person name="Zheng W."/>
            <person name="Tian Y."/>
            <person name="Yu Z."/>
            <person name="Xu H.Jr."/>
            <person name="Zheng T."/>
        </authorList>
    </citation>
    <scope>NUCLEOTIDE SEQUENCE [LARGE SCALE GENOMIC DNA]</scope>
    <source>
        <strain evidence="1 2">KD52</strain>
    </source>
</reference>
<organism evidence="1 2">
    <name type="scientific">Phaeodactylibacter xiamenensis</name>
    <dbReference type="NCBI Taxonomy" id="1524460"/>
    <lineage>
        <taxon>Bacteria</taxon>
        <taxon>Pseudomonadati</taxon>
        <taxon>Bacteroidota</taxon>
        <taxon>Saprospiria</taxon>
        <taxon>Saprospirales</taxon>
        <taxon>Haliscomenobacteraceae</taxon>
        <taxon>Phaeodactylibacter</taxon>
    </lineage>
</organism>
<protein>
    <recommendedName>
        <fullName evidence="3">Tocopherol cyclase</fullName>
    </recommendedName>
</protein>
<dbReference type="AlphaFoldDB" id="A0A098S9E0"/>
<dbReference type="PANTHER" id="PTHR35309:SF4">
    <property type="entry name" value="TOCOPHEROL CYCLASE"/>
    <property type="match status" value="1"/>
</dbReference>
<comment type="caution">
    <text evidence="1">The sequence shown here is derived from an EMBL/GenBank/DDBJ whole genome shotgun (WGS) entry which is preliminary data.</text>
</comment>
<evidence type="ECO:0008006" key="3">
    <source>
        <dbReference type="Google" id="ProtNLM"/>
    </source>
</evidence>
<evidence type="ECO:0000313" key="1">
    <source>
        <dbReference type="EMBL" id="KGE88248.1"/>
    </source>
</evidence>
<accession>A0A098S9E0</accession>
<dbReference type="STRING" id="1524460.IX84_10590"/>
<dbReference type="GO" id="GO:0009976">
    <property type="term" value="F:tocopherol cyclase activity"/>
    <property type="evidence" value="ECO:0007669"/>
    <property type="project" value="InterPro"/>
</dbReference>
<dbReference type="EMBL" id="JPOS01000020">
    <property type="protein sequence ID" value="KGE88248.1"/>
    <property type="molecule type" value="Genomic_DNA"/>
</dbReference>
<keyword evidence="2" id="KW-1185">Reference proteome</keyword>
<proteinExistence type="predicted"/>
<evidence type="ECO:0000313" key="2">
    <source>
        <dbReference type="Proteomes" id="UP000029736"/>
    </source>
</evidence>
<dbReference type="Pfam" id="PF14249">
    <property type="entry name" value="Tocopherol_cycl"/>
    <property type="match status" value="1"/>
</dbReference>
<dbReference type="SUPFAM" id="SSF159245">
    <property type="entry name" value="AttH-like"/>
    <property type="match status" value="1"/>
</dbReference>
<dbReference type="RefSeq" id="WP_044219595.1">
    <property type="nucleotide sequence ID" value="NZ_JBKAGJ010000007.1"/>
</dbReference>
<dbReference type="InterPro" id="IPR025893">
    <property type="entry name" value="Tocopherol_cyclase"/>
</dbReference>
<dbReference type="Proteomes" id="UP000029736">
    <property type="component" value="Unassembled WGS sequence"/>
</dbReference>
<gene>
    <name evidence="1" type="ORF">IX84_10590</name>
</gene>
<dbReference type="PANTHER" id="PTHR35309">
    <property type="match status" value="1"/>
</dbReference>
<sequence length="326" mass="36300">MQHLAARWKALWNPDRYHGWGKSRNYFEGWYFKIVSPCERHAFALIPGISMDEQGQQHAFIQRLDGKACTSAYHEFTAADFTPRADRFEVRLGNNLFATDQLEIALPELSGQLIFKGTTPWPSALGAPGIMGWYSFVPFMECYHGIVSLHHKLKGQLSVYGEPVDFTGGIGYIEKDWGRSFPSSWIWMQTNHLAQTEGACLMASVARIPWLGSHFPGFLAGLRLEGRLWAFTTYNNARLKVHLDEPSRTVQLVLKRRGAVLEINAQQRGGTGTLAAPISGAMAGKVNESLQSVIHVRLQEGQTTLYEGEGRHAGLEVAGSVAKELV</sequence>
<name>A0A098S9E0_9BACT</name>